<feature type="transmembrane region" description="Helical" evidence="2">
    <location>
        <begin position="277"/>
        <end position="296"/>
    </location>
</feature>
<feature type="transmembrane region" description="Helical" evidence="2">
    <location>
        <begin position="99"/>
        <end position="115"/>
    </location>
</feature>
<dbReference type="Pfam" id="PF06772">
    <property type="entry name" value="LtrA"/>
    <property type="match status" value="1"/>
</dbReference>
<name>A0A316U234_9BASI</name>
<dbReference type="OrthoDB" id="191995at2759"/>
<organism evidence="3 4">
    <name type="scientific">Pseudomicrostroma glucosiphilum</name>
    <dbReference type="NCBI Taxonomy" id="1684307"/>
    <lineage>
        <taxon>Eukaryota</taxon>
        <taxon>Fungi</taxon>
        <taxon>Dikarya</taxon>
        <taxon>Basidiomycota</taxon>
        <taxon>Ustilaginomycotina</taxon>
        <taxon>Exobasidiomycetes</taxon>
        <taxon>Microstromatales</taxon>
        <taxon>Microstromatales incertae sedis</taxon>
        <taxon>Pseudomicrostroma</taxon>
    </lineage>
</organism>
<feature type="transmembrane region" description="Helical" evidence="2">
    <location>
        <begin position="586"/>
        <end position="606"/>
    </location>
</feature>
<dbReference type="EMBL" id="KZ819331">
    <property type="protein sequence ID" value="PWN19419.1"/>
    <property type="molecule type" value="Genomic_DNA"/>
</dbReference>
<feature type="transmembrane region" description="Helical" evidence="2">
    <location>
        <begin position="360"/>
        <end position="379"/>
    </location>
</feature>
<dbReference type="InterPro" id="IPR010640">
    <property type="entry name" value="Low_temperature_requirement_A"/>
</dbReference>
<evidence type="ECO:0000256" key="1">
    <source>
        <dbReference type="SAM" id="MobiDB-lite"/>
    </source>
</evidence>
<proteinExistence type="predicted"/>
<keyword evidence="2" id="KW-0472">Membrane</keyword>
<dbReference type="GeneID" id="37016974"/>
<sequence>MHRRPAQAYYPQVYGISRQQPIQAHRTGMARSPLGQPPQQSFLGGTPPVHRSPLQCGPPPQRPLCISHFSPSSVGPYPHSAIATFESEDLTRQPNFEDLFFDLLFVANLAVYTGAVDISTMAEVRGFLGYFVLLWWTWYTHCLFDVRFRTRLGMRKSKFVYCSQILTRLFQIGVYVAFTTAAGQFARGDFRSFSKIYALNRFSLALDYGIITVDAIRHEWWATGGTGQSPGGTSVTRTVRRSVGPLVGFASNAVACMIWALSSRMSMEEDHYKPDRFIVWAFATIIEMILIFLAEWQCQFSSLRHTHICERLALFAIVILGEGFSSLGQILNLLAPGLKIKPLDGSSVHSVRNDGWDADVVMQTTSAVLILCCAFITYYRDAAIEMKNRSSLLIVTWSYVHIIYFAAAALLIIGLRRLIAFHNTFSAVTTFLHAPTRYLPNTPFYAGVNSTAIAGLLGQEVNGTLYRPPQNDPLNSPEAHVYAVMSVIQGFSGAWIPSVEQALALVESALPLIETDVGPTVKSQIPGLMQYVDTLKKVQTVDGLILDKLFEFEYVYCAVAVIYICDCLIKGLQAGKAHIRARLPTLTIRFGTGIMLLCIQILYLHYSTYPSWGIINGGMPILASVMLGEIAVQMSMDWYLLRTRTRRERKDDEATMHFWQQKGEKDRAMMMEQQQRRDEEGSQSQSSEGSEEEQEERLADRVQVVTEQDPSRLQVPHAHPPLRVRPLVPRVEEPLEPSVQGQAGLRSSGRYLRKLSHRPSPKPYDRF</sequence>
<dbReference type="RefSeq" id="XP_025346579.1">
    <property type="nucleotide sequence ID" value="XM_025495240.1"/>
</dbReference>
<accession>A0A316U234</accession>
<dbReference type="Proteomes" id="UP000245942">
    <property type="component" value="Unassembled WGS sequence"/>
</dbReference>
<reference evidence="3 4" key="1">
    <citation type="journal article" date="2018" name="Mol. Biol. Evol.">
        <title>Broad Genomic Sampling Reveals a Smut Pathogenic Ancestry of the Fungal Clade Ustilaginomycotina.</title>
        <authorList>
            <person name="Kijpornyongpan T."/>
            <person name="Mondo S.J."/>
            <person name="Barry K."/>
            <person name="Sandor L."/>
            <person name="Lee J."/>
            <person name="Lipzen A."/>
            <person name="Pangilinan J."/>
            <person name="LaButti K."/>
            <person name="Hainaut M."/>
            <person name="Henrissat B."/>
            <person name="Grigoriev I.V."/>
            <person name="Spatafora J.W."/>
            <person name="Aime M.C."/>
        </authorList>
    </citation>
    <scope>NUCLEOTIDE SEQUENCE [LARGE SCALE GENOMIC DNA]</scope>
    <source>
        <strain evidence="3 4">MCA 4718</strain>
    </source>
</reference>
<feature type="transmembrane region" description="Helical" evidence="2">
    <location>
        <begin position="127"/>
        <end position="148"/>
    </location>
</feature>
<dbReference type="AlphaFoldDB" id="A0A316U234"/>
<feature type="compositionally biased region" description="Basic residues" evidence="1">
    <location>
        <begin position="751"/>
        <end position="760"/>
    </location>
</feature>
<evidence type="ECO:0000313" key="4">
    <source>
        <dbReference type="Proteomes" id="UP000245942"/>
    </source>
</evidence>
<feature type="compositionally biased region" description="Basic and acidic residues" evidence="1">
    <location>
        <begin position="662"/>
        <end position="680"/>
    </location>
</feature>
<evidence type="ECO:0000313" key="3">
    <source>
        <dbReference type="EMBL" id="PWN19419.1"/>
    </source>
</evidence>
<evidence type="ECO:0008006" key="5">
    <source>
        <dbReference type="Google" id="ProtNLM"/>
    </source>
</evidence>
<keyword evidence="2" id="KW-1133">Transmembrane helix</keyword>
<dbReference type="PANTHER" id="PTHR42101">
    <property type="entry name" value="CHROMOSOME 16, WHOLE GENOME SHOTGUN SEQUENCE"/>
    <property type="match status" value="1"/>
</dbReference>
<feature type="transmembrane region" description="Helical" evidence="2">
    <location>
        <begin position="308"/>
        <end position="331"/>
    </location>
</feature>
<protein>
    <recommendedName>
        <fullName evidence="5">Low temperature requirement A</fullName>
    </recommendedName>
</protein>
<keyword evidence="2" id="KW-0812">Transmembrane</keyword>
<feature type="transmembrane region" description="Helical" evidence="2">
    <location>
        <begin position="391"/>
        <end position="415"/>
    </location>
</feature>
<feature type="transmembrane region" description="Helical" evidence="2">
    <location>
        <begin position="243"/>
        <end position="262"/>
    </location>
</feature>
<evidence type="ECO:0000256" key="2">
    <source>
        <dbReference type="SAM" id="Phobius"/>
    </source>
</evidence>
<keyword evidence="4" id="KW-1185">Reference proteome</keyword>
<gene>
    <name evidence="3" type="ORF">BCV69DRAFT_38617</name>
</gene>
<dbReference type="STRING" id="1684307.A0A316U234"/>
<dbReference type="PANTHER" id="PTHR42101:SF1">
    <property type="entry name" value="LOW TEMPERATURE REQUIREMENT A"/>
    <property type="match status" value="1"/>
</dbReference>
<feature type="transmembrane region" description="Helical" evidence="2">
    <location>
        <begin position="553"/>
        <end position="574"/>
    </location>
</feature>
<feature type="region of interest" description="Disordered" evidence="1">
    <location>
        <begin position="21"/>
        <end position="58"/>
    </location>
</feature>
<feature type="region of interest" description="Disordered" evidence="1">
    <location>
        <begin position="651"/>
        <end position="767"/>
    </location>
</feature>
<feature type="transmembrane region" description="Helical" evidence="2">
    <location>
        <begin position="618"/>
        <end position="641"/>
    </location>
</feature>